<protein>
    <submittedName>
        <fullName evidence="1">Uncharacterized protein</fullName>
    </submittedName>
</protein>
<evidence type="ECO:0000313" key="2">
    <source>
        <dbReference type="Proteomes" id="UP000708208"/>
    </source>
</evidence>
<feature type="non-terminal residue" evidence="1">
    <location>
        <position position="90"/>
    </location>
</feature>
<gene>
    <name evidence="1" type="ORF">AFUS01_LOCUS30444</name>
</gene>
<evidence type="ECO:0000313" key="1">
    <source>
        <dbReference type="EMBL" id="CAG7820034.1"/>
    </source>
</evidence>
<sequence>EKFKANVKFENKLPITIQDGYFKIQADGCGRSHKKQQLASPLKPGETATVAFELEPYMNMYGKANVIAVDFFSPSTWVTAHGTTEIHVYK</sequence>
<organism evidence="1 2">
    <name type="scientific">Allacma fusca</name>
    <dbReference type="NCBI Taxonomy" id="39272"/>
    <lineage>
        <taxon>Eukaryota</taxon>
        <taxon>Metazoa</taxon>
        <taxon>Ecdysozoa</taxon>
        <taxon>Arthropoda</taxon>
        <taxon>Hexapoda</taxon>
        <taxon>Collembola</taxon>
        <taxon>Symphypleona</taxon>
        <taxon>Sminthuridae</taxon>
        <taxon>Allacma</taxon>
    </lineage>
</organism>
<accession>A0A8J2PP86</accession>
<name>A0A8J2PP86_9HEXA</name>
<keyword evidence="2" id="KW-1185">Reference proteome</keyword>
<dbReference type="AlphaFoldDB" id="A0A8J2PP86"/>
<comment type="caution">
    <text evidence="1">The sequence shown here is derived from an EMBL/GenBank/DDBJ whole genome shotgun (WGS) entry which is preliminary data.</text>
</comment>
<proteinExistence type="predicted"/>
<reference evidence="1" key="1">
    <citation type="submission" date="2021-06" db="EMBL/GenBank/DDBJ databases">
        <authorList>
            <person name="Hodson N. C."/>
            <person name="Mongue J. A."/>
            <person name="Jaron S. K."/>
        </authorList>
    </citation>
    <scope>NUCLEOTIDE SEQUENCE</scope>
</reference>
<dbReference type="Proteomes" id="UP000708208">
    <property type="component" value="Unassembled WGS sequence"/>
</dbReference>
<dbReference type="EMBL" id="CAJVCH010467417">
    <property type="protein sequence ID" value="CAG7820034.1"/>
    <property type="molecule type" value="Genomic_DNA"/>
</dbReference>